<dbReference type="AlphaFoldDB" id="A0A3F3HIC6"/>
<dbReference type="EMBL" id="DF968090">
    <property type="protein sequence ID" value="GAP04933.1"/>
    <property type="molecule type" value="Genomic_DNA"/>
</dbReference>
<organism evidence="1">
    <name type="scientific">Fructobacillus tropaeoli</name>
    <dbReference type="NCBI Taxonomy" id="709323"/>
    <lineage>
        <taxon>Bacteria</taxon>
        <taxon>Bacillati</taxon>
        <taxon>Bacillota</taxon>
        <taxon>Bacilli</taxon>
        <taxon>Lactobacillales</taxon>
        <taxon>Lactobacillaceae</taxon>
        <taxon>Fructobacillus</taxon>
    </lineage>
</organism>
<proteinExistence type="predicted"/>
<dbReference type="Pfam" id="PF09693">
    <property type="entry name" value="Phage_XkdX"/>
    <property type="match status" value="1"/>
</dbReference>
<dbReference type="STRING" id="709323.GCA_001047135_01501"/>
<protein>
    <submittedName>
        <fullName evidence="1">Putative XkdX family protein</fullName>
    </submittedName>
</protein>
<name>A0A3F3HIC6_9LACO</name>
<evidence type="ECO:0000313" key="1">
    <source>
        <dbReference type="EMBL" id="GAP04933.1"/>
    </source>
</evidence>
<sequence>MLDFAKQWYPVGIVSIDDLKQWVKVGYLDKQGFQEVTGIDYVE</sequence>
<gene>
    <name evidence="1" type="ORF">FTRO_0130050</name>
</gene>
<accession>A0A3F3HIC6</accession>
<dbReference type="RefSeq" id="WP_083994470.1">
    <property type="nucleotide sequence ID" value="NZ_DF968090.1"/>
</dbReference>
<dbReference type="Proteomes" id="UP000064514">
    <property type="component" value="Unassembled WGS sequence"/>
</dbReference>
<dbReference type="InterPro" id="IPR010022">
    <property type="entry name" value="XkdX"/>
</dbReference>
<reference evidence="1" key="1">
    <citation type="journal article" date="2015" name="BMC Genomics">
        <title>Comparative genomics of Fructobacillus spp. and Leuconostoc spp. reveals niche-specific evolution of Fructobacillus spp.</title>
        <authorList>
            <person name="Endo A."/>
            <person name="Tanizawa Y."/>
            <person name="Tanaka N."/>
            <person name="Maeno S."/>
            <person name="Kumar H."/>
            <person name="Shiwa Y."/>
            <person name="Okada S."/>
            <person name="Yoshikawa H."/>
            <person name="Dicks L."/>
            <person name="Nakagawa J."/>
            <person name="Arita M."/>
        </authorList>
    </citation>
    <scope>NUCLEOTIDE SEQUENCE [LARGE SCALE GENOMIC DNA]</scope>
    <source>
        <strain evidence="1">F214-1</strain>
    </source>
</reference>